<name>A0AAN1XYZ1_UNVUL</name>
<sequence length="184" mass="19513">MTRSWRVVAVVAVLAILGWVGFEIGRAGSDIQVLRSPQSSTLTTGRVSGKRVDGRAWSLDYDKVSMSPDGSLATIAHVRDGRLHRAGKPDVTMTGDNVTVNTATNDITVGGPVSFREPLGAQRVRTFRTNGARYIGGTRVLILEHPSTITDDGATIAVASATIDFRTGDVKLGRIEGTRPGSAP</sequence>
<dbReference type="KEGG" id="vab:WPS_32580"/>
<dbReference type="RefSeq" id="WP_317995537.1">
    <property type="nucleotide sequence ID" value="NZ_AP025523.1"/>
</dbReference>
<accession>A0AAN1XYZ1</accession>
<dbReference type="Proteomes" id="UP001317532">
    <property type="component" value="Chromosome"/>
</dbReference>
<evidence type="ECO:0000313" key="2">
    <source>
        <dbReference type="Proteomes" id="UP001317532"/>
    </source>
</evidence>
<reference evidence="1 2" key="1">
    <citation type="journal article" date="2022" name="ISME Commun">
        <title>Vulcanimicrobium alpinus gen. nov. sp. nov., the first cultivated representative of the candidate phylum 'Eremiobacterota', is a metabolically versatile aerobic anoxygenic phototroph.</title>
        <authorList>
            <person name="Yabe S."/>
            <person name="Muto K."/>
            <person name="Abe K."/>
            <person name="Yokota A."/>
            <person name="Staudigel H."/>
            <person name="Tebo B.M."/>
        </authorList>
    </citation>
    <scope>NUCLEOTIDE SEQUENCE [LARGE SCALE GENOMIC DNA]</scope>
    <source>
        <strain evidence="1 2">WC8-2</strain>
    </source>
</reference>
<dbReference type="EMBL" id="AP025523">
    <property type="protein sequence ID" value="BDE07982.1"/>
    <property type="molecule type" value="Genomic_DNA"/>
</dbReference>
<evidence type="ECO:0000313" key="1">
    <source>
        <dbReference type="EMBL" id="BDE07982.1"/>
    </source>
</evidence>
<protein>
    <recommendedName>
        <fullName evidence="3">LPS export ABC transporter periplasmic protein LptC</fullName>
    </recommendedName>
</protein>
<proteinExistence type="predicted"/>
<gene>
    <name evidence="1" type="ORF">WPS_32580</name>
</gene>
<dbReference type="AlphaFoldDB" id="A0AAN1XYZ1"/>
<keyword evidence="2" id="KW-1185">Reference proteome</keyword>
<organism evidence="1 2">
    <name type="scientific">Vulcanimicrobium alpinum</name>
    <dbReference type="NCBI Taxonomy" id="3016050"/>
    <lineage>
        <taxon>Bacteria</taxon>
        <taxon>Bacillati</taxon>
        <taxon>Vulcanimicrobiota</taxon>
        <taxon>Vulcanimicrobiia</taxon>
        <taxon>Vulcanimicrobiales</taxon>
        <taxon>Vulcanimicrobiaceae</taxon>
        <taxon>Vulcanimicrobium</taxon>
    </lineage>
</organism>
<evidence type="ECO:0008006" key="3">
    <source>
        <dbReference type="Google" id="ProtNLM"/>
    </source>
</evidence>